<sequence>MPKYTVALAVAAVALLTGCSAAQPAPTTSPKPPKPTASVGTVSVKESCERFNELDHRLAQTDPKDNDALVDLYSEFDAAGQDATDDQVKGLLISMSIVVLQYTDPAGPSQEDKDQASRFFLSASGPCTAEGVTLNMEVL</sequence>
<feature type="signal peptide" evidence="2">
    <location>
        <begin position="1"/>
        <end position="22"/>
    </location>
</feature>
<organism evidence="3 4">
    <name type="scientific">Microbacterium arabinogalactanolyticum</name>
    <dbReference type="NCBI Taxonomy" id="69365"/>
    <lineage>
        <taxon>Bacteria</taxon>
        <taxon>Bacillati</taxon>
        <taxon>Actinomycetota</taxon>
        <taxon>Actinomycetes</taxon>
        <taxon>Micrococcales</taxon>
        <taxon>Microbacteriaceae</taxon>
        <taxon>Microbacterium</taxon>
    </lineage>
</organism>
<dbReference type="Proteomes" id="UP001165068">
    <property type="component" value="Unassembled WGS sequence"/>
</dbReference>
<feature type="region of interest" description="Disordered" evidence="1">
    <location>
        <begin position="21"/>
        <end position="42"/>
    </location>
</feature>
<evidence type="ECO:0008006" key="5">
    <source>
        <dbReference type="Google" id="ProtNLM"/>
    </source>
</evidence>
<protein>
    <recommendedName>
        <fullName evidence="5">Lipoprotein</fullName>
    </recommendedName>
</protein>
<gene>
    <name evidence="3" type="ORF">MIAR_01500</name>
</gene>
<evidence type="ECO:0000313" key="4">
    <source>
        <dbReference type="Proteomes" id="UP001165068"/>
    </source>
</evidence>
<evidence type="ECO:0000256" key="2">
    <source>
        <dbReference type="SAM" id="SignalP"/>
    </source>
</evidence>
<evidence type="ECO:0000256" key="1">
    <source>
        <dbReference type="SAM" id="MobiDB-lite"/>
    </source>
</evidence>
<feature type="chain" id="PRO_5047168180" description="Lipoprotein" evidence="2">
    <location>
        <begin position="23"/>
        <end position="139"/>
    </location>
</feature>
<comment type="caution">
    <text evidence="3">The sequence shown here is derived from an EMBL/GenBank/DDBJ whole genome shotgun (WGS) entry which is preliminary data.</text>
</comment>
<dbReference type="RefSeq" id="WP_285630005.1">
    <property type="nucleotide sequence ID" value="NZ_BAAAUK010000001.1"/>
</dbReference>
<proteinExistence type="predicted"/>
<dbReference type="PROSITE" id="PS51257">
    <property type="entry name" value="PROKAR_LIPOPROTEIN"/>
    <property type="match status" value="1"/>
</dbReference>
<dbReference type="EMBL" id="BRZC01000002">
    <property type="protein sequence ID" value="GLC83562.1"/>
    <property type="molecule type" value="Genomic_DNA"/>
</dbReference>
<keyword evidence="2" id="KW-0732">Signal</keyword>
<keyword evidence="4" id="KW-1185">Reference proteome</keyword>
<name>A0ABQ5NDE4_9MICO</name>
<evidence type="ECO:0000313" key="3">
    <source>
        <dbReference type="EMBL" id="GLC83562.1"/>
    </source>
</evidence>
<accession>A0ABQ5NDE4</accession>
<reference evidence="3" key="1">
    <citation type="submission" date="2022-08" db="EMBL/GenBank/DDBJ databases">
        <title>Draft genome sequence of Microbacterium arabinogalactanolyticum JCM 9171.</title>
        <authorList>
            <person name="Fujita K."/>
            <person name="Ishiwata A."/>
            <person name="Fushinobu S."/>
        </authorList>
    </citation>
    <scope>NUCLEOTIDE SEQUENCE</scope>
    <source>
        <strain evidence="3">JCM 9171</strain>
    </source>
</reference>